<comment type="caution">
    <text evidence="6">The sequence shown here is derived from an EMBL/GenBank/DDBJ whole genome shotgun (WGS) entry which is preliminary data.</text>
</comment>
<reference evidence="6 7" key="1">
    <citation type="submission" date="2015-02" db="EMBL/GenBank/DDBJ databases">
        <authorList>
            <person name="Ju K.-S."/>
            <person name="Doroghazi J.R."/>
            <person name="Metcalf W."/>
        </authorList>
    </citation>
    <scope>NUCLEOTIDE SEQUENCE [LARGE SCALE GENOMIC DNA]</scope>
    <source>
        <strain evidence="6 7">NRRL B-16140</strain>
    </source>
</reference>
<sequence length="406" mass="41915">MAGVPKSVLLIGGAGPVSSSRDIVADALAQAHARGLRTYVITSAGLLASAPAVTAAASATAVVDPDDPAACVRWARERTAAGEGFDVVLGLRDAVLPSVAAVSEALGTPGNSPAAVRRSQRKDECRQVLAAAGLPQPAVRLCASLADAVAFAGEVAGPWVVKPRGGQGSEGVHLARDEASLRAAVAASPPEFLVEEFVSGQEYSAEGVFLRGVPHVLALTAKETAGFVEVAHTLPAELPAPVAGEVSGQVRRAAAALGLSHGVFHVEFWVTAHGVVLGEVHPRPGGDWIHRLLGHAVPEAEMFGLVYDDQLTGGATPPPAPSRAATSRYFTPPPGRLREVEGWEEVVAHPKVLHAELTVRPGEVIPPVHASGDRCGLLVIGGDTVEQARERADDLMAAVRFEVEAS</sequence>
<dbReference type="Pfam" id="PF18130">
    <property type="entry name" value="ATPgrasp_N"/>
    <property type="match status" value="1"/>
</dbReference>
<evidence type="ECO:0000256" key="2">
    <source>
        <dbReference type="ARBA" id="ARBA00022741"/>
    </source>
</evidence>
<keyword evidence="2 4" id="KW-0547">Nucleotide-binding</keyword>
<evidence type="ECO:0000259" key="5">
    <source>
        <dbReference type="PROSITE" id="PS50975"/>
    </source>
</evidence>
<feature type="domain" description="ATP-grasp" evidence="5">
    <location>
        <begin position="126"/>
        <end position="316"/>
    </location>
</feature>
<dbReference type="AlphaFoldDB" id="A0A0F0GHA1"/>
<dbReference type="GO" id="GO:0016874">
    <property type="term" value="F:ligase activity"/>
    <property type="evidence" value="ECO:0007669"/>
    <property type="project" value="UniProtKB-KW"/>
</dbReference>
<dbReference type="PROSITE" id="PS50975">
    <property type="entry name" value="ATP_GRASP"/>
    <property type="match status" value="1"/>
</dbReference>
<dbReference type="GO" id="GO:0005524">
    <property type="term" value="F:ATP binding"/>
    <property type="evidence" value="ECO:0007669"/>
    <property type="project" value="UniProtKB-UniRule"/>
</dbReference>
<evidence type="ECO:0000313" key="6">
    <source>
        <dbReference type="EMBL" id="KJK35275.1"/>
    </source>
</evidence>
<evidence type="ECO:0000256" key="4">
    <source>
        <dbReference type="PROSITE-ProRule" id="PRU00409"/>
    </source>
</evidence>
<dbReference type="Pfam" id="PF18603">
    <property type="entry name" value="LAL_C2"/>
    <property type="match status" value="1"/>
</dbReference>
<accession>A0A0F0GHA1</accession>
<keyword evidence="1" id="KW-0436">Ligase</keyword>
<gene>
    <name evidence="6" type="ORF">UK23_42955</name>
</gene>
<dbReference type="PATRIC" id="fig|68170.10.peg.1700"/>
<dbReference type="Gene3D" id="3.30.470.20">
    <property type="entry name" value="ATP-grasp fold, B domain"/>
    <property type="match status" value="1"/>
</dbReference>
<dbReference type="InterPro" id="IPR040570">
    <property type="entry name" value="LAL_C2"/>
</dbReference>
<dbReference type="OrthoDB" id="24041at2"/>
<dbReference type="GO" id="GO:0046872">
    <property type="term" value="F:metal ion binding"/>
    <property type="evidence" value="ECO:0007669"/>
    <property type="project" value="InterPro"/>
</dbReference>
<evidence type="ECO:0000256" key="3">
    <source>
        <dbReference type="ARBA" id="ARBA00022840"/>
    </source>
</evidence>
<dbReference type="InterPro" id="IPR052032">
    <property type="entry name" value="ATP-dep_AA_Ligase"/>
</dbReference>
<dbReference type="InterPro" id="IPR011761">
    <property type="entry name" value="ATP-grasp"/>
</dbReference>
<evidence type="ECO:0000256" key="1">
    <source>
        <dbReference type="ARBA" id="ARBA00022598"/>
    </source>
</evidence>
<dbReference type="PANTHER" id="PTHR43585:SF2">
    <property type="entry name" value="ATP-GRASP ENZYME FSQD"/>
    <property type="match status" value="1"/>
</dbReference>
<dbReference type="RefSeq" id="WP_045317586.1">
    <property type="nucleotide sequence ID" value="NZ_JYJG01000443.1"/>
</dbReference>
<dbReference type="InterPro" id="IPR041472">
    <property type="entry name" value="BL00235/CARNS1_N"/>
</dbReference>
<keyword evidence="3 4" id="KW-0067">ATP-binding</keyword>
<evidence type="ECO:0000313" key="7">
    <source>
        <dbReference type="Proteomes" id="UP000033393"/>
    </source>
</evidence>
<dbReference type="Proteomes" id="UP000033393">
    <property type="component" value="Unassembled WGS sequence"/>
</dbReference>
<organism evidence="6 7">
    <name type="scientific">Lentzea aerocolonigenes</name>
    <name type="common">Lechevalieria aerocolonigenes</name>
    <name type="synonym">Saccharothrix aerocolonigenes</name>
    <dbReference type="NCBI Taxonomy" id="68170"/>
    <lineage>
        <taxon>Bacteria</taxon>
        <taxon>Bacillati</taxon>
        <taxon>Actinomycetota</taxon>
        <taxon>Actinomycetes</taxon>
        <taxon>Pseudonocardiales</taxon>
        <taxon>Pseudonocardiaceae</taxon>
        <taxon>Lentzea</taxon>
    </lineage>
</organism>
<dbReference type="SUPFAM" id="SSF56059">
    <property type="entry name" value="Glutathione synthetase ATP-binding domain-like"/>
    <property type="match status" value="1"/>
</dbReference>
<protein>
    <recommendedName>
        <fullName evidence="5">ATP-grasp domain-containing protein</fullName>
    </recommendedName>
</protein>
<keyword evidence="7" id="KW-1185">Reference proteome</keyword>
<name>A0A0F0GHA1_LENAE</name>
<proteinExistence type="predicted"/>
<dbReference type="EMBL" id="JYJG01000443">
    <property type="protein sequence ID" value="KJK35275.1"/>
    <property type="molecule type" value="Genomic_DNA"/>
</dbReference>
<dbReference type="Pfam" id="PF13535">
    <property type="entry name" value="ATP-grasp_4"/>
    <property type="match status" value="1"/>
</dbReference>
<dbReference type="PANTHER" id="PTHR43585">
    <property type="entry name" value="FUMIPYRROLE BIOSYNTHESIS PROTEIN C"/>
    <property type="match status" value="1"/>
</dbReference>